<dbReference type="HOGENOM" id="CLU_2242909_0_0_1"/>
<evidence type="ECO:0000313" key="3">
    <source>
        <dbReference type="Proteomes" id="UP000030671"/>
    </source>
</evidence>
<dbReference type="InParanoid" id="W4KGW8"/>
<dbReference type="AlphaFoldDB" id="W4KGW8"/>
<gene>
    <name evidence="2" type="ORF">HETIRDRAFT_439399</name>
</gene>
<organism evidence="2 3">
    <name type="scientific">Heterobasidion irregulare (strain TC 32-1)</name>
    <dbReference type="NCBI Taxonomy" id="747525"/>
    <lineage>
        <taxon>Eukaryota</taxon>
        <taxon>Fungi</taxon>
        <taxon>Dikarya</taxon>
        <taxon>Basidiomycota</taxon>
        <taxon>Agaricomycotina</taxon>
        <taxon>Agaricomycetes</taxon>
        <taxon>Russulales</taxon>
        <taxon>Bondarzewiaceae</taxon>
        <taxon>Heterobasidion</taxon>
        <taxon>Heterobasidion annosum species complex</taxon>
    </lineage>
</organism>
<evidence type="ECO:0000256" key="1">
    <source>
        <dbReference type="SAM" id="MobiDB-lite"/>
    </source>
</evidence>
<dbReference type="GeneID" id="20675140"/>
<proteinExistence type="predicted"/>
<protein>
    <submittedName>
        <fullName evidence="2">Uncharacterized protein</fullName>
    </submittedName>
</protein>
<keyword evidence="3" id="KW-1185">Reference proteome</keyword>
<sequence>VEGQWSGVCEEWAEERARISSAREDWEARVRAAEEGFDGAVAKVDAGLATLQQHTSSRQTGTRATASGSSRLPVRAVSRLTRASVIGGNGRRPPGADRVRTRPIE</sequence>
<evidence type="ECO:0000313" key="2">
    <source>
        <dbReference type="EMBL" id="ETW84959.1"/>
    </source>
</evidence>
<dbReference type="RefSeq" id="XP_009544580.1">
    <property type="nucleotide sequence ID" value="XM_009546285.1"/>
</dbReference>
<feature type="compositionally biased region" description="Polar residues" evidence="1">
    <location>
        <begin position="52"/>
        <end position="70"/>
    </location>
</feature>
<reference evidence="2 3" key="1">
    <citation type="journal article" date="2012" name="New Phytol.">
        <title>Insight into trade-off between wood decay and parasitism from the genome of a fungal forest pathogen.</title>
        <authorList>
            <person name="Olson A."/>
            <person name="Aerts A."/>
            <person name="Asiegbu F."/>
            <person name="Belbahri L."/>
            <person name="Bouzid O."/>
            <person name="Broberg A."/>
            <person name="Canback B."/>
            <person name="Coutinho P.M."/>
            <person name="Cullen D."/>
            <person name="Dalman K."/>
            <person name="Deflorio G."/>
            <person name="van Diepen L.T."/>
            <person name="Dunand C."/>
            <person name="Duplessis S."/>
            <person name="Durling M."/>
            <person name="Gonthier P."/>
            <person name="Grimwood J."/>
            <person name="Fossdal C.G."/>
            <person name="Hansson D."/>
            <person name="Henrissat B."/>
            <person name="Hietala A."/>
            <person name="Himmelstrand K."/>
            <person name="Hoffmeister D."/>
            <person name="Hogberg N."/>
            <person name="James T.Y."/>
            <person name="Karlsson M."/>
            <person name="Kohler A."/>
            <person name="Kues U."/>
            <person name="Lee Y.H."/>
            <person name="Lin Y.C."/>
            <person name="Lind M."/>
            <person name="Lindquist E."/>
            <person name="Lombard V."/>
            <person name="Lucas S."/>
            <person name="Lunden K."/>
            <person name="Morin E."/>
            <person name="Murat C."/>
            <person name="Park J."/>
            <person name="Raffaello T."/>
            <person name="Rouze P."/>
            <person name="Salamov A."/>
            <person name="Schmutz J."/>
            <person name="Solheim H."/>
            <person name="Stahlberg J."/>
            <person name="Velez H."/>
            <person name="de Vries R.P."/>
            <person name="Wiebenga A."/>
            <person name="Woodward S."/>
            <person name="Yakovlev I."/>
            <person name="Garbelotto M."/>
            <person name="Martin F."/>
            <person name="Grigoriev I.V."/>
            <person name="Stenlid J."/>
        </authorList>
    </citation>
    <scope>NUCLEOTIDE SEQUENCE [LARGE SCALE GENOMIC DNA]</scope>
    <source>
        <strain evidence="2 3">TC 32-1</strain>
    </source>
</reference>
<dbReference type="KEGG" id="hir:HETIRDRAFT_439399"/>
<dbReference type="EMBL" id="KI925456">
    <property type="protein sequence ID" value="ETW84959.1"/>
    <property type="molecule type" value="Genomic_DNA"/>
</dbReference>
<name>W4KGW8_HETIT</name>
<dbReference type="Proteomes" id="UP000030671">
    <property type="component" value="Unassembled WGS sequence"/>
</dbReference>
<feature type="compositionally biased region" description="Basic and acidic residues" evidence="1">
    <location>
        <begin position="94"/>
        <end position="105"/>
    </location>
</feature>
<feature type="non-terminal residue" evidence="2">
    <location>
        <position position="1"/>
    </location>
</feature>
<accession>W4KGW8</accession>
<feature type="region of interest" description="Disordered" evidence="1">
    <location>
        <begin position="52"/>
        <end position="105"/>
    </location>
</feature>